<feature type="region of interest" description="Disordered" evidence="1">
    <location>
        <begin position="465"/>
        <end position="507"/>
    </location>
</feature>
<sequence length="577" mass="65140">MSNSFSVSQSTIDRLRIIEEEARALREKEEKRQIEYERRKRERQRIEQEIQRTKKDIELEDSHSVEDLLWQSSSDPLRRSERGESSSEFSNSSSSVSSKAMFGNSPILAERTRDSGGKYFVIQSVGSRSNSKNSLVKGSSESLTLQSKRTSSLEKLLEVPQKEKVTPRVKSKSRKKEDGRSHGREGSEKPQRSRASLSRSNSMRRGSLDSLIDLKNERQRFSYDSTDSEDGSDLLSDLTSTFDQKLKILVNPKYKLNGSLNRLNSQESNSERVDKENNNSNNTTSNTGMSAHLNLPPQVPLAHAQVNKYGLCNSNDMLEKQYRDPSLHRSPKDTKIGIAYRFERNPSNSALSQSENTFGSSEVLNSPPSSSSVLISPPNSSMQNTRPKFSIVNNGQSPFGIPSSSSHHSNLNGSANRSDGRPISKSEKTEVNVSLSKQSREEKKWKISSDCDMYRETQKGVEFKFSLPKSDSKRGSEKRERELSPQPSNKRKEKRSKRRHTVGGTQDFDHFKALVSLSPTRDSEPTRLSAWEQLQPVVKDGAQSSANRSLLSWLQNERLRGSTPDLSMTHDLTSHRF</sequence>
<evidence type="ECO:0000256" key="1">
    <source>
        <dbReference type="SAM" id="MobiDB-lite"/>
    </source>
</evidence>
<organism evidence="2 3">
    <name type="scientific">Pinctada imbricata</name>
    <name type="common">Atlantic pearl-oyster</name>
    <name type="synonym">Pinctada martensii</name>
    <dbReference type="NCBI Taxonomy" id="66713"/>
    <lineage>
        <taxon>Eukaryota</taxon>
        <taxon>Metazoa</taxon>
        <taxon>Spiralia</taxon>
        <taxon>Lophotrochozoa</taxon>
        <taxon>Mollusca</taxon>
        <taxon>Bivalvia</taxon>
        <taxon>Autobranchia</taxon>
        <taxon>Pteriomorphia</taxon>
        <taxon>Pterioida</taxon>
        <taxon>Pterioidea</taxon>
        <taxon>Pteriidae</taxon>
        <taxon>Pinctada</taxon>
    </lineage>
</organism>
<dbReference type="AlphaFoldDB" id="A0AA88YP51"/>
<evidence type="ECO:0000313" key="2">
    <source>
        <dbReference type="EMBL" id="KAK3108874.1"/>
    </source>
</evidence>
<feature type="compositionally biased region" description="Polar residues" evidence="1">
    <location>
        <begin position="124"/>
        <end position="150"/>
    </location>
</feature>
<feature type="compositionally biased region" description="Low complexity" evidence="1">
    <location>
        <begin position="278"/>
        <end position="287"/>
    </location>
</feature>
<feature type="compositionally biased region" description="Low complexity" evidence="1">
    <location>
        <begin position="86"/>
        <end position="98"/>
    </location>
</feature>
<feature type="compositionally biased region" description="Basic and acidic residues" evidence="1">
    <location>
        <begin position="76"/>
        <end position="85"/>
    </location>
</feature>
<feature type="compositionally biased region" description="Basic residues" evidence="1">
    <location>
        <begin position="489"/>
        <end position="501"/>
    </location>
</feature>
<feature type="region of interest" description="Disordered" evidence="1">
    <location>
        <begin position="26"/>
        <end position="58"/>
    </location>
</feature>
<feature type="region of interest" description="Disordered" evidence="1">
    <location>
        <begin position="70"/>
        <end position="101"/>
    </location>
</feature>
<feature type="compositionally biased region" description="Basic and acidic residues" evidence="1">
    <location>
        <begin position="418"/>
        <end position="430"/>
    </location>
</feature>
<gene>
    <name evidence="2" type="ORF">FSP39_017659</name>
</gene>
<feature type="compositionally biased region" description="Polar residues" evidence="1">
    <location>
        <begin position="347"/>
        <end position="359"/>
    </location>
</feature>
<keyword evidence="3" id="KW-1185">Reference proteome</keyword>
<protein>
    <submittedName>
        <fullName evidence="2">Uncharacterized protein</fullName>
    </submittedName>
</protein>
<reference evidence="2" key="1">
    <citation type="submission" date="2019-08" db="EMBL/GenBank/DDBJ databases">
        <title>The improved chromosome-level genome for the pearl oyster Pinctada fucata martensii using PacBio sequencing and Hi-C.</title>
        <authorList>
            <person name="Zheng Z."/>
        </authorList>
    </citation>
    <scope>NUCLEOTIDE SEQUENCE</scope>
    <source>
        <strain evidence="2">ZZ-2019</strain>
        <tissue evidence="2">Adductor muscle</tissue>
    </source>
</reference>
<feature type="compositionally biased region" description="Low complexity" evidence="1">
    <location>
        <begin position="360"/>
        <end position="381"/>
    </location>
</feature>
<comment type="caution">
    <text evidence="2">The sequence shown here is derived from an EMBL/GenBank/DDBJ whole genome shotgun (WGS) entry which is preliminary data.</text>
</comment>
<feature type="region of interest" description="Disordered" evidence="1">
    <location>
        <begin position="260"/>
        <end position="295"/>
    </location>
</feature>
<feature type="region of interest" description="Disordered" evidence="1">
    <location>
        <begin position="347"/>
        <end position="446"/>
    </location>
</feature>
<feature type="compositionally biased region" description="Basic and acidic residues" evidence="1">
    <location>
        <begin position="175"/>
        <end position="191"/>
    </location>
</feature>
<accession>A0AA88YP51</accession>
<evidence type="ECO:0000313" key="3">
    <source>
        <dbReference type="Proteomes" id="UP001186944"/>
    </source>
</evidence>
<feature type="compositionally biased region" description="Basic and acidic residues" evidence="1">
    <location>
        <begin position="470"/>
        <end position="483"/>
    </location>
</feature>
<name>A0AA88YP51_PINIB</name>
<dbReference type="Proteomes" id="UP001186944">
    <property type="component" value="Unassembled WGS sequence"/>
</dbReference>
<proteinExistence type="predicted"/>
<feature type="compositionally biased region" description="Basic and acidic residues" evidence="1">
    <location>
        <begin position="151"/>
        <end position="166"/>
    </location>
</feature>
<feature type="compositionally biased region" description="Polar residues" evidence="1">
    <location>
        <begin position="382"/>
        <end position="397"/>
    </location>
</feature>
<feature type="compositionally biased region" description="Polar residues" evidence="1">
    <location>
        <begin position="193"/>
        <end position="204"/>
    </location>
</feature>
<dbReference type="EMBL" id="VSWD01000001">
    <property type="protein sequence ID" value="KAK3108874.1"/>
    <property type="molecule type" value="Genomic_DNA"/>
</dbReference>
<feature type="region of interest" description="Disordered" evidence="1">
    <location>
        <begin position="123"/>
        <end position="211"/>
    </location>
</feature>